<evidence type="ECO:0000313" key="8">
    <source>
        <dbReference type="EMBL" id="PRZ43062.1"/>
    </source>
</evidence>
<feature type="transmembrane region" description="Helical" evidence="6">
    <location>
        <begin position="122"/>
        <end position="144"/>
    </location>
</feature>
<dbReference type="GO" id="GO:0022857">
    <property type="term" value="F:transmembrane transporter activity"/>
    <property type="evidence" value="ECO:0007669"/>
    <property type="project" value="InterPro"/>
</dbReference>
<dbReference type="Gene3D" id="1.20.1250.20">
    <property type="entry name" value="MFS general substrate transporter like domains"/>
    <property type="match status" value="2"/>
</dbReference>
<accession>A0A2T1A379</accession>
<keyword evidence="9" id="KW-1185">Reference proteome</keyword>
<keyword evidence="3 6" id="KW-1133">Transmembrane helix</keyword>
<dbReference type="EMBL" id="PVUE01000003">
    <property type="protein sequence ID" value="PRZ43062.1"/>
    <property type="molecule type" value="Genomic_DNA"/>
</dbReference>
<feature type="domain" description="Major facilitator superfamily (MFS) profile" evidence="7">
    <location>
        <begin position="28"/>
        <end position="437"/>
    </location>
</feature>
<evidence type="ECO:0000256" key="3">
    <source>
        <dbReference type="ARBA" id="ARBA00022989"/>
    </source>
</evidence>
<feature type="transmembrane region" description="Helical" evidence="6">
    <location>
        <begin position="323"/>
        <end position="340"/>
    </location>
</feature>
<proteinExistence type="predicted"/>
<comment type="caution">
    <text evidence="8">The sequence shown here is derived from an EMBL/GenBank/DDBJ whole genome shotgun (WGS) entry which is preliminary data.</text>
</comment>
<feature type="transmembrane region" description="Helical" evidence="6">
    <location>
        <begin position="29"/>
        <end position="46"/>
    </location>
</feature>
<evidence type="ECO:0000256" key="1">
    <source>
        <dbReference type="ARBA" id="ARBA00004651"/>
    </source>
</evidence>
<reference evidence="8 9" key="1">
    <citation type="submission" date="2018-03" db="EMBL/GenBank/DDBJ databases">
        <title>Genomic Encyclopedia of Archaeal and Bacterial Type Strains, Phase II (KMG-II): from individual species to whole genera.</title>
        <authorList>
            <person name="Goeker M."/>
        </authorList>
    </citation>
    <scope>NUCLEOTIDE SEQUENCE [LARGE SCALE GENOMIC DNA]</scope>
    <source>
        <strain evidence="8 9">DSM 100065</strain>
    </source>
</reference>
<dbReference type="Pfam" id="PF07690">
    <property type="entry name" value="MFS_1"/>
    <property type="match status" value="1"/>
</dbReference>
<protein>
    <submittedName>
        <fullName evidence="8">MFS transporter</fullName>
    </submittedName>
</protein>
<dbReference type="OrthoDB" id="146345at2"/>
<dbReference type="Proteomes" id="UP000237752">
    <property type="component" value="Unassembled WGS sequence"/>
</dbReference>
<evidence type="ECO:0000256" key="2">
    <source>
        <dbReference type="ARBA" id="ARBA00022692"/>
    </source>
</evidence>
<evidence type="ECO:0000256" key="6">
    <source>
        <dbReference type="SAM" id="Phobius"/>
    </source>
</evidence>
<evidence type="ECO:0000256" key="4">
    <source>
        <dbReference type="ARBA" id="ARBA00023136"/>
    </source>
</evidence>
<feature type="transmembrane region" description="Helical" evidence="6">
    <location>
        <begin position="254"/>
        <end position="278"/>
    </location>
</feature>
<feature type="transmembrane region" description="Helical" evidence="6">
    <location>
        <begin position="290"/>
        <end position="311"/>
    </location>
</feature>
<feature type="region of interest" description="Disordered" evidence="5">
    <location>
        <begin position="1"/>
        <end position="20"/>
    </location>
</feature>
<feature type="transmembrane region" description="Helical" evidence="6">
    <location>
        <begin position="411"/>
        <end position="432"/>
    </location>
</feature>
<feature type="transmembrane region" description="Helical" evidence="6">
    <location>
        <begin position="156"/>
        <end position="179"/>
    </location>
</feature>
<organism evidence="8 9">
    <name type="scientific">Antricoccus suffuscus</name>
    <dbReference type="NCBI Taxonomy" id="1629062"/>
    <lineage>
        <taxon>Bacteria</taxon>
        <taxon>Bacillati</taxon>
        <taxon>Actinomycetota</taxon>
        <taxon>Actinomycetes</taxon>
        <taxon>Geodermatophilales</taxon>
        <taxon>Antricoccaceae</taxon>
        <taxon>Antricoccus</taxon>
    </lineage>
</organism>
<dbReference type="InterPro" id="IPR036259">
    <property type="entry name" value="MFS_trans_sf"/>
</dbReference>
<sequence length="443" mass="47502">MYDHLVSVTQASADETTPAKKRRKRVHRAWWIAFVTFLALISTSAFRSSTGVLLEPIEQTFGWSRTVTSGAVTLNLIIYGLTAPFAAALMERFGIRRVVAIALLLVGAGSGLTALMNAPWQLWMLWGVAIGVGTGSLALVFGAIVANRWFYRHRGLVVGLFSAASATGQLLFLPLIASIVTGGSWRAAALVVTVLAFVLIPIFLVVMADHPEDVGTTVYGIEDAPSELPEPAKETRSPATVAIGELKSGLRNRVFWILLLTFAICGFSTNGLIATHFIPAGHDHGLPTQTAANLLAVIGIFDIVGTLLSGWLTDKIDPRKLLFVYYSLRGLSLILLPQLLDSTVQPPLFFFIIFYGLDWVATVPPTVALCREHFGAARAGVVFGWVFAGHMIGAGVAASFAGWIRESQGDYLLAWLSSGGVCFLAAVAILLIPKVRSKVLAGG</sequence>
<evidence type="ECO:0000256" key="5">
    <source>
        <dbReference type="SAM" id="MobiDB-lite"/>
    </source>
</evidence>
<dbReference type="InterPro" id="IPR011701">
    <property type="entry name" value="MFS"/>
</dbReference>
<keyword evidence="4 6" id="KW-0472">Membrane</keyword>
<dbReference type="PROSITE" id="PS50850">
    <property type="entry name" value="MFS"/>
    <property type="match status" value="1"/>
</dbReference>
<comment type="subcellular location">
    <subcellularLocation>
        <location evidence="1">Cell membrane</location>
        <topology evidence="1">Multi-pass membrane protein</topology>
    </subcellularLocation>
</comment>
<feature type="transmembrane region" description="Helical" evidence="6">
    <location>
        <begin position="185"/>
        <end position="206"/>
    </location>
</feature>
<dbReference type="PANTHER" id="PTHR11360">
    <property type="entry name" value="MONOCARBOXYLATE TRANSPORTER"/>
    <property type="match status" value="1"/>
</dbReference>
<dbReference type="RefSeq" id="WP_106348039.1">
    <property type="nucleotide sequence ID" value="NZ_PVUE01000003.1"/>
</dbReference>
<keyword evidence="2 6" id="KW-0812">Transmembrane</keyword>
<feature type="transmembrane region" description="Helical" evidence="6">
    <location>
        <begin position="382"/>
        <end position="405"/>
    </location>
</feature>
<dbReference type="CDD" id="cd17355">
    <property type="entry name" value="MFS_YcxA_like"/>
    <property type="match status" value="1"/>
</dbReference>
<gene>
    <name evidence="8" type="ORF">CLV47_103118</name>
</gene>
<feature type="transmembrane region" description="Helical" evidence="6">
    <location>
        <begin position="346"/>
        <end position="370"/>
    </location>
</feature>
<dbReference type="InterPro" id="IPR050327">
    <property type="entry name" value="Proton-linked_MCT"/>
</dbReference>
<dbReference type="AlphaFoldDB" id="A0A2T1A379"/>
<evidence type="ECO:0000313" key="9">
    <source>
        <dbReference type="Proteomes" id="UP000237752"/>
    </source>
</evidence>
<feature type="transmembrane region" description="Helical" evidence="6">
    <location>
        <begin position="66"/>
        <end position="86"/>
    </location>
</feature>
<name>A0A2T1A379_9ACTN</name>
<evidence type="ECO:0000259" key="7">
    <source>
        <dbReference type="PROSITE" id="PS50850"/>
    </source>
</evidence>
<feature type="transmembrane region" description="Helical" evidence="6">
    <location>
        <begin position="98"/>
        <end position="116"/>
    </location>
</feature>
<dbReference type="PANTHER" id="PTHR11360:SF284">
    <property type="entry name" value="EG:103B4.3 PROTEIN-RELATED"/>
    <property type="match status" value="1"/>
</dbReference>
<dbReference type="InterPro" id="IPR020846">
    <property type="entry name" value="MFS_dom"/>
</dbReference>
<dbReference type="SUPFAM" id="SSF103473">
    <property type="entry name" value="MFS general substrate transporter"/>
    <property type="match status" value="1"/>
</dbReference>
<dbReference type="GO" id="GO:0005886">
    <property type="term" value="C:plasma membrane"/>
    <property type="evidence" value="ECO:0007669"/>
    <property type="project" value="UniProtKB-SubCell"/>
</dbReference>